<dbReference type="SUPFAM" id="SSF109604">
    <property type="entry name" value="HD-domain/PDEase-like"/>
    <property type="match status" value="1"/>
</dbReference>
<comment type="subunit">
    <text evidence="7">Homodimer.</text>
</comment>
<reference evidence="10 11" key="1">
    <citation type="submission" date="2024-01" db="EMBL/GenBank/DDBJ databases">
        <title>Description of Olsenella sp. nov., isolated from pig feces.</title>
        <authorList>
            <person name="Chang Y.-H."/>
        </authorList>
    </citation>
    <scope>NUCLEOTIDE SEQUENCE [LARGE SCALE GENOMIC DNA]</scope>
    <source>
        <strain evidence="10 11">YH-ols2223</strain>
    </source>
</reference>
<dbReference type="Pfam" id="PF00152">
    <property type="entry name" value="tRNA-synt_2"/>
    <property type="match status" value="1"/>
</dbReference>
<dbReference type="EC" id="6.1.1.6" evidence="7"/>
<comment type="caution">
    <text evidence="10">The sequence shown here is derived from an EMBL/GenBank/DDBJ whole genome shotgun (WGS) entry which is preliminary data.</text>
</comment>
<name>A0ABU7RB53_9ACTN</name>
<dbReference type="InterPro" id="IPR002313">
    <property type="entry name" value="Lys-tRNA-ligase_II"/>
</dbReference>
<gene>
    <name evidence="7 10" type="primary">lysS</name>
    <name evidence="10" type="ORF">VXJ25_07550</name>
</gene>
<feature type="domain" description="Aminoacyl-transfer RNA synthetases class-II family profile" evidence="9">
    <location>
        <begin position="179"/>
        <end position="501"/>
    </location>
</feature>
<dbReference type="CDD" id="cd00775">
    <property type="entry name" value="LysRS_core"/>
    <property type="match status" value="1"/>
</dbReference>
<dbReference type="PRINTS" id="PR00982">
    <property type="entry name" value="TRNASYNTHLYS"/>
</dbReference>
<dbReference type="PROSITE" id="PS50862">
    <property type="entry name" value="AA_TRNA_LIGASE_II"/>
    <property type="match status" value="1"/>
</dbReference>
<dbReference type="SUPFAM" id="SSF55681">
    <property type="entry name" value="Class II aaRS and biotin synthetases"/>
    <property type="match status" value="1"/>
</dbReference>
<keyword evidence="7" id="KW-0648">Protein biosynthesis</keyword>
<evidence type="ECO:0000259" key="9">
    <source>
        <dbReference type="PROSITE" id="PS50862"/>
    </source>
</evidence>
<dbReference type="SUPFAM" id="SSF50249">
    <property type="entry name" value="Nucleic acid-binding proteins"/>
    <property type="match status" value="1"/>
</dbReference>
<dbReference type="InterPro" id="IPR044136">
    <property type="entry name" value="Lys-tRNA-ligase_II_N"/>
</dbReference>
<dbReference type="NCBIfam" id="NF001756">
    <property type="entry name" value="PRK00484.1"/>
    <property type="match status" value="1"/>
</dbReference>
<dbReference type="CDD" id="cd04322">
    <property type="entry name" value="LysRS_N"/>
    <property type="match status" value="1"/>
</dbReference>
<keyword evidence="7" id="KW-0963">Cytoplasm</keyword>
<dbReference type="EMBL" id="JAZGJQ010000008">
    <property type="protein sequence ID" value="MEE6147831.1"/>
    <property type="molecule type" value="Genomic_DNA"/>
</dbReference>
<dbReference type="NCBIfam" id="TIGR00499">
    <property type="entry name" value="lysS_bact"/>
    <property type="match status" value="1"/>
</dbReference>
<dbReference type="PANTHER" id="PTHR42918:SF15">
    <property type="entry name" value="LYSINE--TRNA LIGASE, CHLOROPLASTIC_MITOCHONDRIAL"/>
    <property type="match status" value="1"/>
</dbReference>
<comment type="subcellular location">
    <subcellularLocation>
        <location evidence="7">Cytoplasm</location>
    </subcellularLocation>
</comment>
<accession>A0ABU7RB53</accession>
<proteinExistence type="inferred from homology"/>
<dbReference type="InterPro" id="IPR004365">
    <property type="entry name" value="NA-bd_OB_tRNA"/>
</dbReference>
<evidence type="ECO:0000256" key="3">
    <source>
        <dbReference type="ARBA" id="ARBA00022741"/>
    </source>
</evidence>
<keyword evidence="11" id="KW-1185">Reference proteome</keyword>
<dbReference type="Pfam" id="PF01336">
    <property type="entry name" value="tRNA_anti-codon"/>
    <property type="match status" value="1"/>
</dbReference>
<evidence type="ECO:0000313" key="10">
    <source>
        <dbReference type="EMBL" id="MEE6147831.1"/>
    </source>
</evidence>
<dbReference type="Gene3D" id="3.30.930.10">
    <property type="entry name" value="Bira Bifunctional Protein, Domain 2"/>
    <property type="match status" value="1"/>
</dbReference>
<dbReference type="PANTHER" id="PTHR42918">
    <property type="entry name" value="LYSYL-TRNA SYNTHETASE"/>
    <property type="match status" value="1"/>
</dbReference>
<feature type="binding site" evidence="7">
    <location>
        <position position="420"/>
    </location>
    <ligand>
        <name>Mg(2+)</name>
        <dbReference type="ChEBI" id="CHEBI:18420"/>
        <label>1</label>
    </ligand>
</feature>
<dbReference type="InterPro" id="IPR012340">
    <property type="entry name" value="NA-bd_OB-fold"/>
</dbReference>
<dbReference type="HAMAP" id="MF_00252">
    <property type="entry name" value="Lys_tRNA_synth_class2"/>
    <property type="match status" value="1"/>
</dbReference>
<evidence type="ECO:0000256" key="7">
    <source>
        <dbReference type="HAMAP-Rule" id="MF_00252"/>
    </source>
</evidence>
<keyword evidence="2 7" id="KW-0479">Metal-binding</keyword>
<keyword evidence="1 7" id="KW-0436">Ligase</keyword>
<dbReference type="InterPro" id="IPR045864">
    <property type="entry name" value="aa-tRNA-synth_II/BPL/LPL"/>
</dbReference>
<feature type="binding site" evidence="7">
    <location>
        <position position="413"/>
    </location>
    <ligand>
        <name>Mg(2+)</name>
        <dbReference type="ChEBI" id="CHEBI:18420"/>
        <label>1</label>
    </ligand>
</feature>
<dbReference type="GO" id="GO:0004824">
    <property type="term" value="F:lysine-tRNA ligase activity"/>
    <property type="evidence" value="ECO:0007669"/>
    <property type="project" value="UniProtKB-EC"/>
</dbReference>
<dbReference type="RefSeq" id="WP_330958597.1">
    <property type="nucleotide sequence ID" value="NZ_JAZGJQ010000008.1"/>
</dbReference>
<dbReference type="InterPro" id="IPR004364">
    <property type="entry name" value="Aa-tRNA-synt_II"/>
</dbReference>
<protein>
    <recommendedName>
        <fullName evidence="7">Lysine--tRNA ligase</fullName>
        <ecNumber evidence="7">6.1.1.6</ecNumber>
    </recommendedName>
    <alternativeName>
        <fullName evidence="7">Lysyl-tRNA synthetase</fullName>
        <shortName evidence="7">LysRS</shortName>
    </alternativeName>
</protein>
<keyword evidence="4 7" id="KW-0067">ATP-binding</keyword>
<dbReference type="Gene3D" id="2.40.50.140">
    <property type="entry name" value="Nucleic acid-binding proteins"/>
    <property type="match status" value="1"/>
</dbReference>
<evidence type="ECO:0000256" key="1">
    <source>
        <dbReference type="ARBA" id="ARBA00022598"/>
    </source>
</evidence>
<dbReference type="Proteomes" id="UP001332931">
    <property type="component" value="Unassembled WGS sequence"/>
</dbReference>
<comment type="similarity">
    <text evidence="7">Belongs to the class-II aminoacyl-tRNA synthetase family.</text>
</comment>
<evidence type="ECO:0000256" key="6">
    <source>
        <dbReference type="ARBA" id="ARBA00048573"/>
    </source>
</evidence>
<evidence type="ECO:0000256" key="4">
    <source>
        <dbReference type="ARBA" id="ARBA00022840"/>
    </source>
</evidence>
<dbReference type="InterPro" id="IPR018149">
    <property type="entry name" value="Lys-tRNA-synth_II_C"/>
</dbReference>
<dbReference type="InterPro" id="IPR006195">
    <property type="entry name" value="aa-tRNA-synth_II"/>
</dbReference>
<evidence type="ECO:0000256" key="2">
    <source>
        <dbReference type="ARBA" id="ARBA00022723"/>
    </source>
</evidence>
<comment type="catalytic activity">
    <reaction evidence="6 7 8">
        <text>tRNA(Lys) + L-lysine + ATP = L-lysyl-tRNA(Lys) + AMP + diphosphate</text>
        <dbReference type="Rhea" id="RHEA:20792"/>
        <dbReference type="Rhea" id="RHEA-COMP:9696"/>
        <dbReference type="Rhea" id="RHEA-COMP:9697"/>
        <dbReference type="ChEBI" id="CHEBI:30616"/>
        <dbReference type="ChEBI" id="CHEBI:32551"/>
        <dbReference type="ChEBI" id="CHEBI:33019"/>
        <dbReference type="ChEBI" id="CHEBI:78442"/>
        <dbReference type="ChEBI" id="CHEBI:78529"/>
        <dbReference type="ChEBI" id="CHEBI:456215"/>
        <dbReference type="EC" id="6.1.1.6"/>
    </reaction>
</comment>
<sequence>MSDSTSQAKMAPTDERAIRREKRRALIAAGVNPYPIRSEVTAHAAELEESYAELAVGTDTSDVVTVAGRVRALRDSGKIAFVVLEDVTGQIQLFCRVNNLSEGDWALLKGFDLGDIVEATGLVVRTRRGQLSVSPTSVRLLSKSLRPLPEKFHGLTDREVRYRQRYVDLIMNPEVRAVFRKRSAIISLIRRYMEADGYMEVETPMMHAILGGANAKPFVTHFNALDRDFYLRIATELPLKRLIVGGLERVFEIGRQFRNEGMDLTHNPEFTSMEAYCAYSDLDGMKRLTEGLFKSIAREVCGCEEGHEVITYQGQQVDMSGTWRSVPLSEVASAAVGEHVDMDTPVERLRELCRDHQIEVQDNWGAGKLLFELYDELGEKTLVDPTFVCDYPEEVSPLSKRKEEDARLTDRFELVICGHEYANAFSELNDPVDQAGRFAEQVAAKGFGDDEAMGYDYDYVRALEYGMPPAGGIGYGIDRMIMLFCDQPAIRDVLLFPQMKPEVVTRADIASQLPDATDNAAASVDAIADDAEEGATKEAAREQAAPALSTGLTREQAHELLERYNEDPFHIEHGETLEGLMRHFAGKYDPANVEFWGQVGLLHDLDWERFPDPVQHTVKAAELIAEAGGTQELARAIQTHNSDNNPELPAPASKMECVLFAVDELSGLIQAAAKMRPSGSVVDMPVKSLKKKFKDKRFAAGCDRDVIRRGAELNGLELDELLADVLDAMKAIAPVGDIYAKGAQGEQDGASAAE</sequence>
<evidence type="ECO:0000313" key="11">
    <source>
        <dbReference type="Proteomes" id="UP001332931"/>
    </source>
</evidence>
<comment type="cofactor">
    <cofactor evidence="7 8">
        <name>Mg(2+)</name>
        <dbReference type="ChEBI" id="CHEBI:18420"/>
    </cofactor>
    <text evidence="7 8">Binds 3 Mg(2+) ions per subunit.</text>
</comment>
<evidence type="ECO:0000256" key="5">
    <source>
        <dbReference type="ARBA" id="ARBA00023146"/>
    </source>
</evidence>
<keyword evidence="5 7" id="KW-0030">Aminoacyl-tRNA synthetase</keyword>
<feature type="binding site" evidence="7">
    <location>
        <position position="420"/>
    </location>
    <ligand>
        <name>Mg(2+)</name>
        <dbReference type="ChEBI" id="CHEBI:18420"/>
        <label>2</label>
    </ligand>
</feature>
<organism evidence="10 11">
    <name type="scientific">Olsenella absiana</name>
    <dbReference type="NCBI Taxonomy" id="3115222"/>
    <lineage>
        <taxon>Bacteria</taxon>
        <taxon>Bacillati</taxon>
        <taxon>Actinomycetota</taxon>
        <taxon>Coriobacteriia</taxon>
        <taxon>Coriobacteriales</taxon>
        <taxon>Atopobiaceae</taxon>
        <taxon>Olsenella</taxon>
    </lineage>
</organism>
<keyword evidence="7 8" id="KW-0460">Magnesium</keyword>
<evidence type="ECO:0000256" key="8">
    <source>
        <dbReference type="RuleBase" id="RU000336"/>
    </source>
</evidence>
<keyword evidence="3 7" id="KW-0547">Nucleotide-binding</keyword>